<evidence type="ECO:0000256" key="2">
    <source>
        <dbReference type="ARBA" id="ARBA00012438"/>
    </source>
</evidence>
<comment type="caution">
    <text evidence="7">Lacks conserved residue(s) required for the propagation of feature annotation.</text>
</comment>
<evidence type="ECO:0000256" key="7">
    <source>
        <dbReference type="PROSITE-ProRule" id="PRU00169"/>
    </source>
</evidence>
<evidence type="ECO:0000259" key="8">
    <source>
        <dbReference type="PROSITE" id="PS50043"/>
    </source>
</evidence>
<reference evidence="11" key="1">
    <citation type="journal article" date="2019" name="Int. J. Syst. Evol. Microbiol.">
        <title>The Global Catalogue of Microorganisms (GCM) 10K type strain sequencing project: providing services to taxonomists for standard genome sequencing and annotation.</title>
        <authorList>
            <consortium name="The Broad Institute Genomics Platform"/>
            <consortium name="The Broad Institute Genome Sequencing Center for Infectious Disease"/>
            <person name="Wu L."/>
            <person name="Ma J."/>
        </authorList>
    </citation>
    <scope>NUCLEOTIDE SEQUENCE [LARGE SCALE GENOMIC DNA]</scope>
    <source>
        <strain evidence="11">CGMCC 4.6997</strain>
    </source>
</reference>
<evidence type="ECO:0000313" key="11">
    <source>
        <dbReference type="Proteomes" id="UP001596039"/>
    </source>
</evidence>
<dbReference type="InterPro" id="IPR000792">
    <property type="entry name" value="Tscrpt_reg_LuxR_C"/>
</dbReference>
<dbReference type="PROSITE" id="PS50110">
    <property type="entry name" value="RESPONSE_REGULATORY"/>
    <property type="match status" value="1"/>
</dbReference>
<name>A0ABW0NPZ4_9MICO</name>
<dbReference type="InterPro" id="IPR016032">
    <property type="entry name" value="Sig_transdc_resp-reg_C-effctor"/>
</dbReference>
<dbReference type="PROSITE" id="PS50043">
    <property type="entry name" value="HTH_LUXR_2"/>
    <property type="match status" value="1"/>
</dbReference>
<dbReference type="SMART" id="SM00421">
    <property type="entry name" value="HTH_LUXR"/>
    <property type="match status" value="1"/>
</dbReference>
<dbReference type="InterPro" id="IPR011006">
    <property type="entry name" value="CheY-like_superfamily"/>
</dbReference>
<dbReference type="InterPro" id="IPR050482">
    <property type="entry name" value="Sensor_HK_TwoCompSys"/>
</dbReference>
<dbReference type="Pfam" id="PF02518">
    <property type="entry name" value="HATPase_c"/>
    <property type="match status" value="1"/>
</dbReference>
<evidence type="ECO:0000256" key="5">
    <source>
        <dbReference type="ARBA" id="ARBA00023012"/>
    </source>
</evidence>
<dbReference type="InterPro" id="IPR036890">
    <property type="entry name" value="HATPase_C_sf"/>
</dbReference>
<evidence type="ECO:0000256" key="4">
    <source>
        <dbReference type="ARBA" id="ARBA00022777"/>
    </source>
</evidence>
<dbReference type="PANTHER" id="PTHR24421">
    <property type="entry name" value="NITRATE/NITRITE SENSOR PROTEIN NARX-RELATED"/>
    <property type="match status" value="1"/>
</dbReference>
<dbReference type="Gene3D" id="3.40.50.2300">
    <property type="match status" value="1"/>
</dbReference>
<gene>
    <name evidence="10" type="ORF">ACFPJ4_10270</name>
</gene>
<dbReference type="Gene3D" id="3.30.565.10">
    <property type="entry name" value="Histidine kinase-like ATPase, C-terminal domain"/>
    <property type="match status" value="1"/>
</dbReference>
<evidence type="ECO:0000256" key="3">
    <source>
        <dbReference type="ARBA" id="ARBA00022679"/>
    </source>
</evidence>
<keyword evidence="5" id="KW-0902">Two-component regulatory system</keyword>
<keyword evidence="6" id="KW-0238">DNA-binding</keyword>
<sequence>MAQQSQHRTASAGGHYSLTLEDAIRERLQTLAGSHSVELICPFSASAPLDPELFQTAYLLVDEAITNVTRHARATRIRVGILQTEASLCVMIEDDGVGFDQAAQRIESTHGIRMMKERALSQAAALEISSTPTWGTSVKATFPLEPFTTRFQQRVEVLVAESRPALRAGLGSIISRADMSISILGEVGTPAAAIDFVRWSAPTIALVGLGFEEAAPPLIAELVRIRPDMPVIVVSTPWTTHDLLERAFASGAYLCVDAANDGRTIANAVEAAIRGQAVRASHRTARPDLHVTSSENALTAREREVRALMELGQSDRQIAVALDIAIKTVEKHVSSVLHKTGARSRLELVLQNKLDGQVVVHEGGGRVRALRPPTI</sequence>
<dbReference type="InterPro" id="IPR003594">
    <property type="entry name" value="HATPase_dom"/>
</dbReference>
<dbReference type="SUPFAM" id="SSF46894">
    <property type="entry name" value="C-terminal effector domain of the bipartite response regulators"/>
    <property type="match status" value="1"/>
</dbReference>
<keyword evidence="11" id="KW-1185">Reference proteome</keyword>
<organism evidence="10 11">
    <name type="scientific">Lysinimonas soli</name>
    <dbReference type="NCBI Taxonomy" id="1074233"/>
    <lineage>
        <taxon>Bacteria</taxon>
        <taxon>Bacillati</taxon>
        <taxon>Actinomycetota</taxon>
        <taxon>Actinomycetes</taxon>
        <taxon>Micrococcales</taxon>
        <taxon>Microbacteriaceae</taxon>
        <taxon>Lysinimonas</taxon>
    </lineage>
</organism>
<keyword evidence="3" id="KW-0808">Transferase</keyword>
<dbReference type="Proteomes" id="UP001596039">
    <property type="component" value="Unassembled WGS sequence"/>
</dbReference>
<evidence type="ECO:0000259" key="9">
    <source>
        <dbReference type="PROSITE" id="PS50110"/>
    </source>
</evidence>
<keyword evidence="4" id="KW-0418">Kinase</keyword>
<feature type="domain" description="HTH luxR-type" evidence="8">
    <location>
        <begin position="291"/>
        <end position="356"/>
    </location>
</feature>
<evidence type="ECO:0000313" key="10">
    <source>
        <dbReference type="EMBL" id="MFC5502621.1"/>
    </source>
</evidence>
<dbReference type="PANTHER" id="PTHR24421:SF10">
    <property type="entry name" value="NITRATE_NITRITE SENSOR PROTEIN NARQ"/>
    <property type="match status" value="1"/>
</dbReference>
<dbReference type="CDD" id="cd16917">
    <property type="entry name" value="HATPase_UhpB-NarQ-NarX-like"/>
    <property type="match status" value="1"/>
</dbReference>
<protein>
    <recommendedName>
        <fullName evidence="2">histidine kinase</fullName>
        <ecNumber evidence="2">2.7.13.3</ecNumber>
    </recommendedName>
</protein>
<dbReference type="SUPFAM" id="SSF55874">
    <property type="entry name" value="ATPase domain of HSP90 chaperone/DNA topoisomerase II/histidine kinase"/>
    <property type="match status" value="1"/>
</dbReference>
<dbReference type="EC" id="2.7.13.3" evidence="2"/>
<dbReference type="PRINTS" id="PR00038">
    <property type="entry name" value="HTHLUXR"/>
</dbReference>
<dbReference type="EMBL" id="JBHSMG010000002">
    <property type="protein sequence ID" value="MFC5502621.1"/>
    <property type="molecule type" value="Genomic_DNA"/>
</dbReference>
<comment type="catalytic activity">
    <reaction evidence="1">
        <text>ATP + protein L-histidine = ADP + protein N-phospho-L-histidine.</text>
        <dbReference type="EC" id="2.7.13.3"/>
    </reaction>
</comment>
<dbReference type="InterPro" id="IPR001789">
    <property type="entry name" value="Sig_transdc_resp-reg_receiver"/>
</dbReference>
<evidence type="ECO:0000256" key="6">
    <source>
        <dbReference type="ARBA" id="ARBA00023125"/>
    </source>
</evidence>
<accession>A0ABW0NPZ4</accession>
<proteinExistence type="predicted"/>
<dbReference type="Pfam" id="PF00196">
    <property type="entry name" value="GerE"/>
    <property type="match status" value="1"/>
</dbReference>
<feature type="domain" description="Response regulatory" evidence="9">
    <location>
        <begin position="156"/>
        <end position="273"/>
    </location>
</feature>
<dbReference type="SUPFAM" id="SSF52172">
    <property type="entry name" value="CheY-like"/>
    <property type="match status" value="1"/>
</dbReference>
<dbReference type="RefSeq" id="WP_386740310.1">
    <property type="nucleotide sequence ID" value="NZ_JBHSMG010000002.1"/>
</dbReference>
<dbReference type="CDD" id="cd06170">
    <property type="entry name" value="LuxR_C_like"/>
    <property type="match status" value="1"/>
</dbReference>
<comment type="caution">
    <text evidence="10">The sequence shown here is derived from an EMBL/GenBank/DDBJ whole genome shotgun (WGS) entry which is preliminary data.</text>
</comment>
<evidence type="ECO:0000256" key="1">
    <source>
        <dbReference type="ARBA" id="ARBA00000085"/>
    </source>
</evidence>